<keyword evidence="4" id="KW-1185">Reference proteome</keyword>
<accession>A0A072TH72</accession>
<dbReference type="EMBL" id="KL402798">
    <property type="protein sequence ID" value="KEH16894.1"/>
    <property type="molecule type" value="Genomic_DNA"/>
</dbReference>
<feature type="region of interest" description="Disordered" evidence="1">
    <location>
        <begin position="1"/>
        <end position="22"/>
    </location>
</feature>
<reference evidence="2 4" key="1">
    <citation type="journal article" date="2011" name="Nature">
        <title>The Medicago genome provides insight into the evolution of rhizobial symbioses.</title>
        <authorList>
            <person name="Young N.D."/>
            <person name="Debelle F."/>
            <person name="Oldroyd G.E."/>
            <person name="Geurts R."/>
            <person name="Cannon S.B."/>
            <person name="Udvardi M.K."/>
            <person name="Benedito V.A."/>
            <person name="Mayer K.F."/>
            <person name="Gouzy J."/>
            <person name="Schoof H."/>
            <person name="Van de Peer Y."/>
            <person name="Proost S."/>
            <person name="Cook D.R."/>
            <person name="Meyers B.C."/>
            <person name="Spannagl M."/>
            <person name="Cheung F."/>
            <person name="De Mita S."/>
            <person name="Krishnakumar V."/>
            <person name="Gundlach H."/>
            <person name="Zhou S."/>
            <person name="Mudge J."/>
            <person name="Bharti A.K."/>
            <person name="Murray J.D."/>
            <person name="Naoumkina M.A."/>
            <person name="Rosen B."/>
            <person name="Silverstein K.A."/>
            <person name="Tang H."/>
            <person name="Rombauts S."/>
            <person name="Zhao P.X."/>
            <person name="Zhou P."/>
            <person name="Barbe V."/>
            <person name="Bardou P."/>
            <person name="Bechner M."/>
            <person name="Bellec A."/>
            <person name="Berger A."/>
            <person name="Berges H."/>
            <person name="Bidwell S."/>
            <person name="Bisseling T."/>
            <person name="Choisne N."/>
            <person name="Couloux A."/>
            <person name="Denny R."/>
            <person name="Deshpande S."/>
            <person name="Dai X."/>
            <person name="Doyle J.J."/>
            <person name="Dudez A.M."/>
            <person name="Farmer A.D."/>
            <person name="Fouteau S."/>
            <person name="Franken C."/>
            <person name="Gibelin C."/>
            <person name="Gish J."/>
            <person name="Goldstein S."/>
            <person name="Gonzalez A.J."/>
            <person name="Green P.J."/>
            <person name="Hallab A."/>
            <person name="Hartog M."/>
            <person name="Hua A."/>
            <person name="Humphray S.J."/>
            <person name="Jeong D.H."/>
            <person name="Jing Y."/>
            <person name="Jocker A."/>
            <person name="Kenton S.M."/>
            <person name="Kim D.J."/>
            <person name="Klee K."/>
            <person name="Lai H."/>
            <person name="Lang C."/>
            <person name="Lin S."/>
            <person name="Macmil S.L."/>
            <person name="Magdelenat G."/>
            <person name="Matthews L."/>
            <person name="McCorrison J."/>
            <person name="Monaghan E.L."/>
            <person name="Mun J.H."/>
            <person name="Najar F.Z."/>
            <person name="Nicholson C."/>
            <person name="Noirot C."/>
            <person name="O'Bleness M."/>
            <person name="Paule C.R."/>
            <person name="Poulain J."/>
            <person name="Prion F."/>
            <person name="Qin B."/>
            <person name="Qu C."/>
            <person name="Retzel E.F."/>
            <person name="Riddle C."/>
            <person name="Sallet E."/>
            <person name="Samain S."/>
            <person name="Samson N."/>
            <person name="Sanders I."/>
            <person name="Saurat O."/>
            <person name="Scarpelli C."/>
            <person name="Schiex T."/>
            <person name="Segurens B."/>
            <person name="Severin A.J."/>
            <person name="Sherrier D.J."/>
            <person name="Shi R."/>
            <person name="Sims S."/>
            <person name="Singer S.R."/>
            <person name="Sinharoy S."/>
            <person name="Sterck L."/>
            <person name="Viollet A."/>
            <person name="Wang B.B."/>
            <person name="Wang K."/>
            <person name="Wang M."/>
            <person name="Wang X."/>
            <person name="Warfsmann J."/>
            <person name="Weissenbach J."/>
            <person name="White D.D."/>
            <person name="White J.D."/>
            <person name="Wiley G.B."/>
            <person name="Wincker P."/>
            <person name="Xing Y."/>
            <person name="Yang L."/>
            <person name="Yao Z."/>
            <person name="Ying F."/>
            <person name="Zhai J."/>
            <person name="Zhou L."/>
            <person name="Zuber A."/>
            <person name="Denarie J."/>
            <person name="Dixon R.A."/>
            <person name="May G.D."/>
            <person name="Schwartz D.C."/>
            <person name="Rogers J."/>
            <person name="Quetier F."/>
            <person name="Town C.D."/>
            <person name="Roe B.A."/>
        </authorList>
    </citation>
    <scope>NUCLEOTIDE SEQUENCE [LARGE SCALE GENOMIC DNA]</scope>
    <source>
        <strain evidence="2">A17</strain>
        <strain evidence="3 4">cv. Jemalong A17</strain>
    </source>
</reference>
<evidence type="ECO:0000313" key="4">
    <source>
        <dbReference type="Proteomes" id="UP000002051"/>
    </source>
</evidence>
<dbReference type="Proteomes" id="UP000002051">
    <property type="component" value="Unassembled WGS sequence"/>
</dbReference>
<evidence type="ECO:0000313" key="3">
    <source>
        <dbReference type="EnsemblPlants" id="KEH16894"/>
    </source>
</evidence>
<feature type="compositionally biased region" description="Basic and acidic residues" evidence="1">
    <location>
        <begin position="1"/>
        <end position="16"/>
    </location>
</feature>
<gene>
    <name evidence="2" type="ORF">MTR_0073s0040</name>
</gene>
<evidence type="ECO:0000256" key="1">
    <source>
        <dbReference type="SAM" id="MobiDB-lite"/>
    </source>
</evidence>
<dbReference type="PANTHER" id="PTHR34427">
    <property type="entry name" value="DUF4283 DOMAIN PROTEIN"/>
    <property type="match status" value="1"/>
</dbReference>
<sequence length="344" mass="38470">MIKGDKKSEGEKERGVVKGVGRENAGVEKGRFVSDRAEEEVARVVKDGKEFIPKYTSKDHDVLWASRGMIATVHNGEAIPVLQRRIYDAGFEHLDIITLGADKVLLRTDDDSDVLFLLSEASDFFDTFFTKPVKWKKDMVVRERGAWVRIFGVPLQACNPEFFKLCVYDCGRMLKVDDPTLEKIHFDYARVLVSTSSLDLIISAANVMVYGVIFDLKIVEEGGFLLGEDACLSDEDVGPEEDELGNEGKHEEFFCNGDVDILVHQLSEEWQQDQQETRASPAPADEEVLLRKVNPAVASAAEVQETAAVPAVTVTRPSIVFSQQHTGALCNAHFRLIVYLIEFR</sequence>
<dbReference type="PANTHER" id="PTHR34427:SF5">
    <property type="entry name" value="DUF4283 DOMAIN-CONTAINING PROTEIN"/>
    <property type="match status" value="1"/>
</dbReference>
<protein>
    <submittedName>
        <fullName evidence="2">DUF4283 domain protein</fullName>
    </submittedName>
</protein>
<name>A0A072TH72_MEDTR</name>
<dbReference type="EnsemblPlants" id="KEH16894">
    <property type="protein sequence ID" value="KEH16894"/>
    <property type="gene ID" value="MTR_0073s0040"/>
</dbReference>
<dbReference type="HOGENOM" id="CLU_807442_0_0_1"/>
<reference evidence="3" key="3">
    <citation type="submission" date="2015-06" db="UniProtKB">
        <authorList>
            <consortium name="EnsemblPlants"/>
        </authorList>
    </citation>
    <scope>IDENTIFICATION</scope>
    <source>
        <strain evidence="3">cv. Jemalong A17</strain>
    </source>
</reference>
<proteinExistence type="predicted"/>
<evidence type="ECO:0000313" key="2">
    <source>
        <dbReference type="EMBL" id="KEH16894.1"/>
    </source>
</evidence>
<dbReference type="AlphaFoldDB" id="A0A072TH72"/>
<reference evidence="2 4" key="2">
    <citation type="journal article" date="2014" name="BMC Genomics">
        <title>An improved genome release (version Mt4.0) for the model legume Medicago truncatula.</title>
        <authorList>
            <person name="Tang H."/>
            <person name="Krishnakumar V."/>
            <person name="Bidwell S."/>
            <person name="Rosen B."/>
            <person name="Chan A."/>
            <person name="Zhou S."/>
            <person name="Gentzbittel L."/>
            <person name="Childs K.L."/>
            <person name="Yandell M."/>
            <person name="Gundlach H."/>
            <person name="Mayer K.F."/>
            <person name="Schwartz D.C."/>
            <person name="Town C.D."/>
        </authorList>
    </citation>
    <scope>GENOME REANNOTATION</scope>
    <source>
        <strain evidence="2">A17</strain>
        <strain evidence="3 4">cv. Jemalong A17</strain>
    </source>
</reference>
<organism evidence="2 4">
    <name type="scientific">Medicago truncatula</name>
    <name type="common">Barrel medic</name>
    <name type="synonym">Medicago tribuloides</name>
    <dbReference type="NCBI Taxonomy" id="3880"/>
    <lineage>
        <taxon>Eukaryota</taxon>
        <taxon>Viridiplantae</taxon>
        <taxon>Streptophyta</taxon>
        <taxon>Embryophyta</taxon>
        <taxon>Tracheophyta</taxon>
        <taxon>Spermatophyta</taxon>
        <taxon>Magnoliopsida</taxon>
        <taxon>eudicotyledons</taxon>
        <taxon>Gunneridae</taxon>
        <taxon>Pentapetalae</taxon>
        <taxon>rosids</taxon>
        <taxon>fabids</taxon>
        <taxon>Fabales</taxon>
        <taxon>Fabaceae</taxon>
        <taxon>Papilionoideae</taxon>
        <taxon>50 kb inversion clade</taxon>
        <taxon>NPAAA clade</taxon>
        <taxon>Hologalegina</taxon>
        <taxon>IRL clade</taxon>
        <taxon>Trifolieae</taxon>
        <taxon>Medicago</taxon>
    </lineage>
</organism>